<gene>
    <name evidence="1" type="ORF">F7D59_01415</name>
</gene>
<reference evidence="2" key="1">
    <citation type="submission" date="2019-09" db="EMBL/GenBank/DDBJ databases">
        <title>Distinct polysaccharide growth profiles of human intestinal Prevotella copri isolates.</title>
        <authorList>
            <person name="Fehlner-Peach H."/>
            <person name="Magnabosco C."/>
            <person name="Raghavan V."/>
            <person name="Scher J.U."/>
            <person name="Tett A."/>
            <person name="Cox L.M."/>
            <person name="Gottsegen C."/>
            <person name="Watters A."/>
            <person name="Wiltshire- Gordon J.D."/>
            <person name="Segata N."/>
            <person name="Bonneau R."/>
            <person name="Littman D.R."/>
        </authorList>
    </citation>
    <scope>NUCLEOTIDE SEQUENCE [LARGE SCALE GENOMIC DNA]</scope>
    <source>
        <strain evidence="2">iP54</strain>
    </source>
</reference>
<organism evidence="1 2">
    <name type="scientific">Segatella copri</name>
    <dbReference type="NCBI Taxonomy" id="165179"/>
    <lineage>
        <taxon>Bacteria</taxon>
        <taxon>Pseudomonadati</taxon>
        <taxon>Bacteroidota</taxon>
        <taxon>Bacteroidia</taxon>
        <taxon>Bacteroidales</taxon>
        <taxon>Prevotellaceae</taxon>
        <taxon>Segatella</taxon>
    </lineage>
</organism>
<dbReference type="RefSeq" id="WP_153133673.1">
    <property type="nucleotide sequence ID" value="NZ_VZBQ01000011.1"/>
</dbReference>
<sequence length="611" mass="70303">MALNKYDKQHLRNLTAYERQVDAIYRAAVKEAAALGLSIRDLDPTRLFSFSDYPITRKRFESLLESLKSGLSAVIVNGVNHEWTLANNKNNELCRQVFGDNVGKLSNAQYRRYFKNNEEARDAFLARKVQGLNLSDRVWKYTNQFKEEIELGLDIGLRSGKAAERLQKDLQLFLQHPDMLFRRVRDEHGQLVLSKRVAAFHPGRGVYRSSYKNARRLAATETNIAYRSADFARWQDLDFVVGIRVVLSNNHTLLGADGKPHKFTDICDELSAPVGSKAVKGQGCYPKDFKFTGWHPHCRCHAETILKTEEEMMRDNERLLKGEEPLKESVNTVTGVPQEFDDWLKDNKERAKRSTSVPYFISDNEKYLPEGYKNLYALKTPYETYAEYEAAMRYNKKHADFTPEVLKNIRELDQTLPVMQGKIMNFTEADELKGNPHFSDPDAKAEGYLINCQTCTMTYELRRRGFPVEALPNKNDEFYKVWCPKNNLTWNDRFLNPDGSRPIKTRPSVLRDTITAKVGFIEGATKETGRYELYLKWKSVRGRDGGAHVMIVERQKDGNLLWFDPQSGKHGSSKTFNGFMKSAVPVKLSVLRIDDKIINPKFSERFKKASK</sequence>
<dbReference type="Proteomes" id="UP000420635">
    <property type="component" value="Unassembled WGS sequence"/>
</dbReference>
<comment type="caution">
    <text evidence="1">The sequence shown here is derived from an EMBL/GenBank/DDBJ whole genome shotgun (WGS) entry which is preliminary data.</text>
</comment>
<accession>A0AA90ZX62</accession>
<evidence type="ECO:0000313" key="1">
    <source>
        <dbReference type="EMBL" id="MQN88560.1"/>
    </source>
</evidence>
<proteinExistence type="predicted"/>
<dbReference type="AlphaFoldDB" id="A0AA90ZX62"/>
<evidence type="ECO:0000313" key="2">
    <source>
        <dbReference type="Proteomes" id="UP000420635"/>
    </source>
</evidence>
<dbReference type="EMBL" id="VZBQ01000011">
    <property type="protein sequence ID" value="MQN88560.1"/>
    <property type="molecule type" value="Genomic_DNA"/>
</dbReference>
<evidence type="ECO:0008006" key="3">
    <source>
        <dbReference type="Google" id="ProtNLM"/>
    </source>
</evidence>
<protein>
    <recommendedName>
        <fullName evidence="3">Tox-PL domain-containing protein</fullName>
    </recommendedName>
</protein>
<name>A0AA90ZX62_9BACT</name>